<organism evidence="2">
    <name type="scientific">bioreactor metagenome</name>
    <dbReference type="NCBI Taxonomy" id="1076179"/>
    <lineage>
        <taxon>unclassified sequences</taxon>
        <taxon>metagenomes</taxon>
        <taxon>ecological metagenomes</taxon>
    </lineage>
</organism>
<dbReference type="GO" id="GO:0097367">
    <property type="term" value="F:carbohydrate derivative binding"/>
    <property type="evidence" value="ECO:0007669"/>
    <property type="project" value="InterPro"/>
</dbReference>
<dbReference type="GO" id="GO:1901135">
    <property type="term" value="P:carbohydrate derivative metabolic process"/>
    <property type="evidence" value="ECO:0007669"/>
    <property type="project" value="InterPro"/>
</dbReference>
<dbReference type="AlphaFoldDB" id="A0A645JBR6"/>
<reference evidence="2" key="1">
    <citation type="submission" date="2019-08" db="EMBL/GenBank/DDBJ databases">
        <authorList>
            <person name="Kucharzyk K."/>
            <person name="Murdoch R.W."/>
            <person name="Higgins S."/>
            <person name="Loffler F."/>
        </authorList>
    </citation>
    <scope>NUCLEOTIDE SEQUENCE</scope>
</reference>
<dbReference type="PANTHER" id="PTHR30514">
    <property type="entry name" value="GLUCOKINASE"/>
    <property type="match status" value="1"/>
</dbReference>
<comment type="caution">
    <text evidence="2">The sequence shown here is derived from an EMBL/GenBank/DDBJ whole genome shotgun (WGS) entry which is preliminary data.</text>
</comment>
<gene>
    <name evidence="2" type="ORF">SDC9_205518</name>
</gene>
<dbReference type="GO" id="GO:0003700">
    <property type="term" value="F:DNA-binding transcription factor activity"/>
    <property type="evidence" value="ECO:0007669"/>
    <property type="project" value="InterPro"/>
</dbReference>
<evidence type="ECO:0000259" key="1">
    <source>
        <dbReference type="PROSITE" id="PS51464"/>
    </source>
</evidence>
<dbReference type="InterPro" id="IPR046348">
    <property type="entry name" value="SIS_dom_sf"/>
</dbReference>
<proteinExistence type="predicted"/>
<dbReference type="Gene3D" id="3.40.50.10490">
    <property type="entry name" value="Glucose-6-phosphate isomerase like protein, domain 1"/>
    <property type="match status" value="1"/>
</dbReference>
<feature type="domain" description="SIS" evidence="1">
    <location>
        <begin position="4"/>
        <end position="141"/>
    </location>
</feature>
<dbReference type="InterPro" id="IPR047640">
    <property type="entry name" value="RpiR-like"/>
</dbReference>
<dbReference type="InterPro" id="IPR035472">
    <property type="entry name" value="RpiR-like_SIS"/>
</dbReference>
<dbReference type="Pfam" id="PF01380">
    <property type="entry name" value="SIS"/>
    <property type="match status" value="1"/>
</dbReference>
<protein>
    <recommendedName>
        <fullName evidence="1">SIS domain-containing protein</fullName>
    </recommendedName>
</protein>
<dbReference type="GO" id="GO:0003677">
    <property type="term" value="F:DNA binding"/>
    <property type="evidence" value="ECO:0007669"/>
    <property type="project" value="InterPro"/>
</dbReference>
<accession>A0A645JBR6</accession>
<dbReference type="SUPFAM" id="SSF53697">
    <property type="entry name" value="SIS domain"/>
    <property type="match status" value="1"/>
</dbReference>
<dbReference type="CDD" id="cd05013">
    <property type="entry name" value="SIS_RpiR"/>
    <property type="match status" value="1"/>
</dbReference>
<name>A0A645JBR6_9ZZZZ</name>
<dbReference type="EMBL" id="VSSQ01129850">
    <property type="protein sequence ID" value="MPN57824.1"/>
    <property type="molecule type" value="Genomic_DNA"/>
</dbReference>
<dbReference type="PROSITE" id="PS51464">
    <property type="entry name" value="SIS"/>
    <property type="match status" value="1"/>
</dbReference>
<evidence type="ECO:0000313" key="2">
    <source>
        <dbReference type="EMBL" id="MPN57824.1"/>
    </source>
</evidence>
<dbReference type="InterPro" id="IPR001347">
    <property type="entry name" value="SIS_dom"/>
</dbReference>
<sequence>MQDIARLVVEARRILVLGCYHSFFSAQQLAFRLNRAMLDAHAISDVSIMQAYSDILKQGDLVIIFSVQGRKNNYEGQLKEYRAAGVKIVIITVTPHCQLEVFANQMVVLPAIAQEYSSDMIDDMPTFYLFIELLMEAVQKLPSVENDR</sequence>